<organism evidence="3 4">
    <name type="scientific">Azospirillum cavernae</name>
    <dbReference type="NCBI Taxonomy" id="2320860"/>
    <lineage>
        <taxon>Bacteria</taxon>
        <taxon>Pseudomonadati</taxon>
        <taxon>Pseudomonadota</taxon>
        <taxon>Alphaproteobacteria</taxon>
        <taxon>Rhodospirillales</taxon>
        <taxon>Azospirillaceae</taxon>
        <taxon>Azospirillum</taxon>
    </lineage>
</organism>
<dbReference type="PROSITE" id="PS51257">
    <property type="entry name" value="PROKAR_LIPOPROTEIN"/>
    <property type="match status" value="1"/>
</dbReference>
<accession>A0A418W3T0</accession>
<name>A0A418W3T0_9PROT</name>
<reference evidence="3 4" key="1">
    <citation type="submission" date="2018-09" db="EMBL/GenBank/DDBJ databases">
        <authorList>
            <person name="Zhu H."/>
        </authorList>
    </citation>
    <scope>NUCLEOTIDE SEQUENCE [LARGE SCALE GENOMIC DNA]</scope>
    <source>
        <strain evidence="3 4">K2W22B-5</strain>
    </source>
</reference>
<feature type="region of interest" description="Disordered" evidence="1">
    <location>
        <begin position="96"/>
        <end position="123"/>
    </location>
</feature>
<feature type="chain" id="PRO_5019244306" description="Lipoprotein" evidence="2">
    <location>
        <begin position="23"/>
        <end position="123"/>
    </location>
</feature>
<comment type="caution">
    <text evidence="3">The sequence shown here is derived from an EMBL/GenBank/DDBJ whole genome shotgun (WGS) entry which is preliminary data.</text>
</comment>
<protein>
    <recommendedName>
        <fullName evidence="5">Lipoprotein</fullName>
    </recommendedName>
</protein>
<proteinExistence type="predicted"/>
<evidence type="ECO:0000313" key="3">
    <source>
        <dbReference type="EMBL" id="RJF84671.1"/>
    </source>
</evidence>
<sequence length="123" mass="12919">MLRPLCALALLAMTSACTTVFQIPVTGALGDKTPLSGIAQARSDSALGRYAVQTADKSLSCNGVYDASSIEPRMIVAVSCDDGRYGVVDIRRSPDLMSGSGTGRLNDNTPVRVEFSPPPKAKE</sequence>
<keyword evidence="2" id="KW-0732">Signal</keyword>
<dbReference type="RefSeq" id="WP_119830313.1">
    <property type="nucleotide sequence ID" value="NZ_QYUL01000001.1"/>
</dbReference>
<evidence type="ECO:0008006" key="5">
    <source>
        <dbReference type="Google" id="ProtNLM"/>
    </source>
</evidence>
<keyword evidence="4" id="KW-1185">Reference proteome</keyword>
<dbReference type="EMBL" id="QYUL01000001">
    <property type="protein sequence ID" value="RJF84671.1"/>
    <property type="molecule type" value="Genomic_DNA"/>
</dbReference>
<dbReference type="OrthoDB" id="8353100at2"/>
<feature type="signal peptide" evidence="2">
    <location>
        <begin position="1"/>
        <end position="22"/>
    </location>
</feature>
<evidence type="ECO:0000313" key="4">
    <source>
        <dbReference type="Proteomes" id="UP000283458"/>
    </source>
</evidence>
<dbReference type="Proteomes" id="UP000283458">
    <property type="component" value="Unassembled WGS sequence"/>
</dbReference>
<gene>
    <name evidence="3" type="ORF">D3877_09220</name>
</gene>
<evidence type="ECO:0000256" key="1">
    <source>
        <dbReference type="SAM" id="MobiDB-lite"/>
    </source>
</evidence>
<evidence type="ECO:0000256" key="2">
    <source>
        <dbReference type="SAM" id="SignalP"/>
    </source>
</evidence>
<dbReference type="AlphaFoldDB" id="A0A418W3T0"/>